<evidence type="ECO:0000313" key="2">
    <source>
        <dbReference type="EMBL" id="CAE6353471.1"/>
    </source>
</evidence>
<accession>A0A8H2ZY95</accession>
<reference evidence="2" key="1">
    <citation type="submission" date="2021-01" db="EMBL/GenBank/DDBJ databases">
        <authorList>
            <person name="Kaushik A."/>
        </authorList>
    </citation>
    <scope>NUCLEOTIDE SEQUENCE</scope>
    <source>
        <strain evidence="2">AG1-1C</strain>
    </source>
</reference>
<dbReference type="EMBL" id="CAJMWS010000068">
    <property type="protein sequence ID" value="CAE6353471.1"/>
    <property type="molecule type" value="Genomic_DNA"/>
</dbReference>
<gene>
    <name evidence="2" type="ORF">RDB_LOCUS12976</name>
</gene>
<evidence type="ECO:0000256" key="1">
    <source>
        <dbReference type="SAM" id="SignalP"/>
    </source>
</evidence>
<feature type="chain" id="PRO_5034921980" evidence="1">
    <location>
        <begin position="16"/>
        <end position="110"/>
    </location>
</feature>
<evidence type="ECO:0000313" key="3">
    <source>
        <dbReference type="Proteomes" id="UP000663846"/>
    </source>
</evidence>
<sequence length="110" mass="11750">MTSLLHLSFALSVRSLLPILGMNQPNPPAPVHIEHVNEVEPPVPIAQGDVPGDNPAVFGLNQNMVLPGSPVGQQLNGVPLPLPPTLEQVQQVPLLRSLYGYPRVVNTGDQ</sequence>
<proteinExistence type="predicted"/>
<protein>
    <submittedName>
        <fullName evidence="2">Uncharacterized protein</fullName>
    </submittedName>
</protein>
<comment type="caution">
    <text evidence="2">The sequence shown here is derived from an EMBL/GenBank/DDBJ whole genome shotgun (WGS) entry which is preliminary data.</text>
</comment>
<dbReference type="AlphaFoldDB" id="A0A8H2ZY95"/>
<name>A0A8H2ZY95_9AGAM</name>
<feature type="signal peptide" evidence="1">
    <location>
        <begin position="1"/>
        <end position="15"/>
    </location>
</feature>
<organism evidence="2 3">
    <name type="scientific">Rhizoctonia solani</name>
    <dbReference type="NCBI Taxonomy" id="456999"/>
    <lineage>
        <taxon>Eukaryota</taxon>
        <taxon>Fungi</taxon>
        <taxon>Dikarya</taxon>
        <taxon>Basidiomycota</taxon>
        <taxon>Agaricomycotina</taxon>
        <taxon>Agaricomycetes</taxon>
        <taxon>Cantharellales</taxon>
        <taxon>Ceratobasidiaceae</taxon>
        <taxon>Rhizoctonia</taxon>
    </lineage>
</organism>
<keyword evidence="1" id="KW-0732">Signal</keyword>
<dbReference type="Proteomes" id="UP000663846">
    <property type="component" value="Unassembled WGS sequence"/>
</dbReference>